<feature type="signal peptide" evidence="1">
    <location>
        <begin position="1"/>
        <end position="23"/>
    </location>
</feature>
<sequence>MKTIAKLLFIAVLVFGGRLSAHADGREEPIAFDRLPQAAQTFLTTHFKDLTLAYIVADHKIMTVEYEVTYTDRTEVDFRADGSWESVERKYAPVPAAIVPKQIADFVASNRLFAGQFIRKIKRNPYTWEIELSGGVEVTFDAKFNVIDYDD</sequence>
<feature type="domain" description="Putative beta-lactamase-inhibitor-like PepSY-like" evidence="2">
    <location>
        <begin position="65"/>
        <end position="147"/>
    </location>
</feature>
<keyword evidence="4" id="KW-1185">Reference proteome</keyword>
<protein>
    <submittedName>
        <fullName evidence="3">PepSY-like domain-containing protein</fullName>
    </submittedName>
</protein>
<dbReference type="Pfam" id="PF11396">
    <property type="entry name" value="PepSY_like"/>
    <property type="match status" value="1"/>
</dbReference>
<dbReference type="EMBL" id="CP102252">
    <property type="protein sequence ID" value="UWN64480.1"/>
    <property type="molecule type" value="Genomic_DNA"/>
</dbReference>
<gene>
    <name evidence="3" type="ORF">NQ519_12065</name>
</gene>
<dbReference type="RefSeq" id="WP_044118636.1">
    <property type="nucleotide sequence ID" value="NZ_CP102252.1"/>
</dbReference>
<keyword evidence="1" id="KW-0732">Signal</keyword>
<dbReference type="Proteomes" id="UP001058267">
    <property type="component" value="Chromosome"/>
</dbReference>
<dbReference type="Gene3D" id="3.40.1420.30">
    <property type="match status" value="1"/>
</dbReference>
<organism evidence="3 4">
    <name type="scientific">Alistipes senegalensis JC50</name>
    <dbReference type="NCBI Taxonomy" id="1033732"/>
    <lineage>
        <taxon>Bacteria</taxon>
        <taxon>Pseudomonadati</taxon>
        <taxon>Bacteroidota</taxon>
        <taxon>Bacteroidia</taxon>
        <taxon>Bacteroidales</taxon>
        <taxon>Rikenellaceae</taxon>
        <taxon>Alistipes</taxon>
    </lineage>
</organism>
<dbReference type="InterPro" id="IPR021533">
    <property type="entry name" value="PepSY-like"/>
</dbReference>
<feature type="chain" id="PRO_5046604450" evidence="1">
    <location>
        <begin position="24"/>
        <end position="151"/>
    </location>
</feature>
<name>A0ABY5V4D1_9BACT</name>
<reference evidence="3" key="1">
    <citation type="journal article" date="2022" name="Cell">
        <title>Design, construction, and in vivo augmentation of a complex gut microbiome.</title>
        <authorList>
            <person name="Cheng A.G."/>
            <person name="Ho P.Y."/>
            <person name="Aranda-Diaz A."/>
            <person name="Jain S."/>
            <person name="Yu F.B."/>
            <person name="Meng X."/>
            <person name="Wang M."/>
            <person name="Iakiviak M."/>
            <person name="Nagashima K."/>
            <person name="Zhao A."/>
            <person name="Murugkar P."/>
            <person name="Patil A."/>
            <person name="Atabakhsh K."/>
            <person name="Weakley A."/>
            <person name="Yan J."/>
            <person name="Brumbaugh A.R."/>
            <person name="Higginbottom S."/>
            <person name="Dimas A."/>
            <person name="Shiver A.L."/>
            <person name="Deutschbauer A."/>
            <person name="Neff N."/>
            <person name="Sonnenburg J.L."/>
            <person name="Huang K.C."/>
            <person name="Fischbach M.A."/>
        </authorList>
    </citation>
    <scope>NUCLEOTIDE SEQUENCE</scope>
    <source>
        <strain evidence="3">JC50</strain>
    </source>
</reference>
<evidence type="ECO:0000256" key="1">
    <source>
        <dbReference type="SAM" id="SignalP"/>
    </source>
</evidence>
<accession>A0ABY5V4D1</accession>
<dbReference type="SUPFAM" id="SSF160574">
    <property type="entry name" value="BT0923-like"/>
    <property type="match status" value="1"/>
</dbReference>
<proteinExistence type="predicted"/>
<evidence type="ECO:0000313" key="3">
    <source>
        <dbReference type="EMBL" id="UWN64480.1"/>
    </source>
</evidence>
<evidence type="ECO:0000259" key="2">
    <source>
        <dbReference type="Pfam" id="PF11396"/>
    </source>
</evidence>
<evidence type="ECO:0000313" key="4">
    <source>
        <dbReference type="Proteomes" id="UP001058267"/>
    </source>
</evidence>